<evidence type="ECO:0000313" key="3">
    <source>
        <dbReference type="Proteomes" id="UP000281985"/>
    </source>
</evidence>
<dbReference type="InterPro" id="IPR011335">
    <property type="entry name" value="Restrct_endonuc-II-like"/>
</dbReference>
<reference evidence="2 3" key="1">
    <citation type="submission" date="2018-10" db="EMBL/GenBank/DDBJ databases">
        <title>Dokdonia luteus sp. nov., isolated from sea water.</title>
        <authorList>
            <person name="Zhou L.Y."/>
            <person name="Du Z.J."/>
        </authorList>
    </citation>
    <scope>NUCLEOTIDE SEQUENCE [LARGE SCALE GENOMIC DNA]</scope>
    <source>
        <strain evidence="2 3">SH27</strain>
    </source>
</reference>
<keyword evidence="3" id="KW-1185">Reference proteome</keyword>
<dbReference type="SUPFAM" id="SSF52540">
    <property type="entry name" value="P-loop containing nucleoside triphosphate hydrolases"/>
    <property type="match status" value="1"/>
</dbReference>
<dbReference type="InterPro" id="IPR038726">
    <property type="entry name" value="PDDEXK_AddAB-type"/>
</dbReference>
<dbReference type="InterPro" id="IPR011604">
    <property type="entry name" value="PDDEXK-like_dom_sf"/>
</dbReference>
<dbReference type="EMBL" id="REFV01000002">
    <property type="protein sequence ID" value="RMB63294.1"/>
    <property type="molecule type" value="Genomic_DNA"/>
</dbReference>
<comment type="caution">
    <text evidence="2">The sequence shown here is derived from an EMBL/GenBank/DDBJ whole genome shotgun (WGS) entry which is preliminary data.</text>
</comment>
<accession>A0A3M0GEW1</accession>
<dbReference type="Pfam" id="PF12705">
    <property type="entry name" value="PDDEXK_1"/>
    <property type="match status" value="1"/>
</dbReference>
<proteinExistence type="predicted"/>
<feature type="domain" description="PD-(D/E)XK endonuclease-like" evidence="1">
    <location>
        <begin position="642"/>
        <end position="900"/>
    </location>
</feature>
<dbReference type="Gene3D" id="3.90.320.10">
    <property type="match status" value="1"/>
</dbReference>
<protein>
    <submittedName>
        <fullName evidence="2">PD-(D/E)XK nuclease family protein</fullName>
    </submittedName>
</protein>
<dbReference type="AlphaFoldDB" id="A0A3M0GEW1"/>
<dbReference type="RefSeq" id="WP_121916096.1">
    <property type="nucleotide sequence ID" value="NZ_REFV01000002.1"/>
</dbReference>
<evidence type="ECO:0000259" key="1">
    <source>
        <dbReference type="Pfam" id="PF12705"/>
    </source>
</evidence>
<dbReference type="InterPro" id="IPR027417">
    <property type="entry name" value="P-loop_NTPase"/>
</dbReference>
<gene>
    <name evidence="2" type="ORF">EAX61_02570</name>
</gene>
<dbReference type="OrthoDB" id="9762792at2"/>
<evidence type="ECO:0000313" key="2">
    <source>
        <dbReference type="EMBL" id="RMB63294.1"/>
    </source>
</evidence>
<name>A0A3M0GEW1_9FLAO</name>
<organism evidence="2 3">
    <name type="scientific">Dokdonia sinensis</name>
    <dbReference type="NCBI Taxonomy" id="2479847"/>
    <lineage>
        <taxon>Bacteria</taxon>
        <taxon>Pseudomonadati</taxon>
        <taxon>Bacteroidota</taxon>
        <taxon>Flavobacteriia</taxon>
        <taxon>Flavobacteriales</taxon>
        <taxon>Flavobacteriaceae</taxon>
        <taxon>Dokdonia</taxon>
    </lineage>
</organism>
<dbReference type="Proteomes" id="UP000281985">
    <property type="component" value="Unassembled WGS sequence"/>
</dbReference>
<sequence length="903" mass="103693">MESFIEEVVATVLKQNDDVTNTLFIVPSRRAGNMVRSALSQKLNKTIFAPEIFSIEEFIAHISGLRAIDATEQLFTLFKVYQEKTPKVNQESFAVFYGWAQTVLHDFNEIDRYLVSHKEFFDYLSAVQEINHWSSENNQTDIIKRYLDFWETLPVLYKAFCTKLEKQGKGHQGIIYRKAADDVEFYIENNKDKQHIFIGFNALNTSEQHIIQALLSAGNTSVFWDAEEWFMKNKKHEASYFLRAYKKEWKYYQTNPFLAVSNNYPVQKNIRSIAVTQDIEQAKLVGQLLQQYTSSKELRNTAVILNDERLLIPILNALPDHIKKVNITMGVPLGQTPTAALFDQLFLLHTHVSQRGYYYKQVVAILQHQAVGKLLGSNLERIKKTIASQNYVYFSEKEIKTMILQNTESDIVASLFTSWDDNPNNAIKLCLTFIQGLKESLLHSDHKEALALEYLFGFYKVFNQLKNLNDTYAFIEDVATLRRFYMDVIGSHTLDLRGDPYEGLQIMGVLESRLLDFKNIIMTSVNEGVIPAGKSTNSYIPYDLKLTYKLPTFREKDAVYAYHFYRLLHRANNVDFIYTTSSQGIGSTEKSRFILQMEIEGPHDLASSVATSSFQVAPYTENTILKTPEIISRLREIVQSGLSPSSLTTYIRNPIDFYYKYVLRIKEREDVEETVAANTMGTIVHNTLEELYKPYVNVKLTAQIIEGMILKIDAEVRNQFATEYGLTQIAQGKNLIIYQVVCRYVENYLQLQLSSLKSGDTIVVRGLESNLNVSFKKEINFKGKVDLVEERNGDIRIIDYKTGKVESRHLSPANWEDLLDDTGKYEKAFQVLMYAYMMHKKTPLALPISAGIISFKNLKSGFMPFKKDKSTDITEETLSSFSEILDQLIAEILNPDIPFAQPT</sequence>
<dbReference type="SUPFAM" id="SSF52980">
    <property type="entry name" value="Restriction endonuclease-like"/>
    <property type="match status" value="1"/>
</dbReference>